<dbReference type="InterPro" id="IPR006660">
    <property type="entry name" value="Arsenate_reductase-like"/>
</dbReference>
<dbReference type="AlphaFoldDB" id="A0A4P9XWF0"/>
<evidence type="ECO:0000256" key="4">
    <source>
        <dbReference type="ARBA" id="ARBA00022946"/>
    </source>
</evidence>
<evidence type="ECO:0000256" key="2">
    <source>
        <dbReference type="ARBA" id="ARBA00004173"/>
    </source>
</evidence>
<name>A0A4P9XWF0_9FUNG</name>
<comment type="similarity">
    <text evidence="3">Belongs to the FMP46 family.</text>
</comment>
<dbReference type="Gene3D" id="3.40.30.10">
    <property type="entry name" value="Glutaredoxin"/>
    <property type="match status" value="1"/>
</dbReference>
<evidence type="ECO:0000256" key="1">
    <source>
        <dbReference type="ARBA" id="ARBA00002963"/>
    </source>
</evidence>
<evidence type="ECO:0000313" key="7">
    <source>
        <dbReference type="EMBL" id="RKP10362.1"/>
    </source>
</evidence>
<dbReference type="OrthoDB" id="59229at2759"/>
<dbReference type="PANTHER" id="PTHR28071">
    <property type="entry name" value="REDOX PROTEIN FMP46, MITOCHONDRIAL-RELATED"/>
    <property type="match status" value="1"/>
</dbReference>
<dbReference type="InterPro" id="IPR012882">
    <property type="entry name" value="Fmp46"/>
</dbReference>
<dbReference type="PANTHER" id="PTHR28071:SF1">
    <property type="entry name" value="REDOX PROTEIN FMP46, MITOCHONDRIAL-RELATED"/>
    <property type="match status" value="1"/>
</dbReference>
<evidence type="ECO:0000256" key="5">
    <source>
        <dbReference type="ARBA" id="ARBA00023002"/>
    </source>
</evidence>
<comment type="function">
    <text evidence="1">Putative mitochondrial redox protein which could be involved in the reduction of small toxic molecules.</text>
</comment>
<dbReference type="GO" id="GO:0016491">
    <property type="term" value="F:oxidoreductase activity"/>
    <property type="evidence" value="ECO:0007669"/>
    <property type="project" value="UniProtKB-KW"/>
</dbReference>
<keyword evidence="8" id="KW-1185">Reference proteome</keyword>
<gene>
    <name evidence="7" type="ORF">THASP1DRAFT_27846</name>
</gene>
<dbReference type="EMBL" id="KZ992456">
    <property type="protein sequence ID" value="RKP10362.1"/>
    <property type="molecule type" value="Genomic_DNA"/>
</dbReference>
<dbReference type="InterPro" id="IPR036249">
    <property type="entry name" value="Thioredoxin-like_sf"/>
</dbReference>
<keyword evidence="4" id="KW-0809">Transit peptide</keyword>
<keyword evidence="5" id="KW-0560">Oxidoreductase</keyword>
<protein>
    <submittedName>
        <fullName evidence="7">Arsenate reductase</fullName>
    </submittedName>
</protein>
<evidence type="ECO:0000313" key="8">
    <source>
        <dbReference type="Proteomes" id="UP000271241"/>
    </source>
</evidence>
<dbReference type="PROSITE" id="PS51353">
    <property type="entry name" value="ARSC"/>
    <property type="match status" value="1"/>
</dbReference>
<dbReference type="SUPFAM" id="SSF52833">
    <property type="entry name" value="Thioredoxin-like"/>
    <property type="match status" value="1"/>
</dbReference>
<dbReference type="Pfam" id="PF07955">
    <property type="entry name" value="DUF1687"/>
    <property type="match status" value="1"/>
</dbReference>
<comment type="subcellular location">
    <subcellularLocation>
        <location evidence="2">Mitochondrion</location>
    </subcellularLocation>
</comment>
<evidence type="ECO:0000256" key="3">
    <source>
        <dbReference type="ARBA" id="ARBA00009734"/>
    </source>
</evidence>
<sequence>MSMPTMPPFRTLTLLHNPACSKSRKALELLTNAAPKAHPPFTLDVVDYLGAPLTRDQLRSIVSYLKVPGSLVREEAGLQAPEAEMVVATLLSHPEWMQRPVAVDWVRGRAAIGRPPEAVLEIAEGVGEEA</sequence>
<keyword evidence="6" id="KW-0496">Mitochondrion</keyword>
<evidence type="ECO:0000256" key="6">
    <source>
        <dbReference type="ARBA" id="ARBA00023128"/>
    </source>
</evidence>
<organism evidence="7 8">
    <name type="scientific">Thamnocephalis sphaerospora</name>
    <dbReference type="NCBI Taxonomy" id="78915"/>
    <lineage>
        <taxon>Eukaryota</taxon>
        <taxon>Fungi</taxon>
        <taxon>Fungi incertae sedis</taxon>
        <taxon>Zoopagomycota</taxon>
        <taxon>Zoopagomycotina</taxon>
        <taxon>Zoopagomycetes</taxon>
        <taxon>Zoopagales</taxon>
        <taxon>Sigmoideomycetaceae</taxon>
        <taxon>Thamnocephalis</taxon>
    </lineage>
</organism>
<reference evidence="8" key="1">
    <citation type="journal article" date="2018" name="Nat. Microbiol.">
        <title>Leveraging single-cell genomics to expand the fungal tree of life.</title>
        <authorList>
            <person name="Ahrendt S.R."/>
            <person name="Quandt C.A."/>
            <person name="Ciobanu D."/>
            <person name="Clum A."/>
            <person name="Salamov A."/>
            <person name="Andreopoulos B."/>
            <person name="Cheng J.F."/>
            <person name="Woyke T."/>
            <person name="Pelin A."/>
            <person name="Henrissat B."/>
            <person name="Reynolds N.K."/>
            <person name="Benny G.L."/>
            <person name="Smith M.E."/>
            <person name="James T.Y."/>
            <person name="Grigoriev I.V."/>
        </authorList>
    </citation>
    <scope>NUCLEOTIDE SEQUENCE [LARGE SCALE GENOMIC DNA]</scope>
    <source>
        <strain evidence="8">RSA 1356</strain>
    </source>
</reference>
<accession>A0A4P9XWF0</accession>
<proteinExistence type="inferred from homology"/>
<dbReference type="GO" id="GO:0005739">
    <property type="term" value="C:mitochondrion"/>
    <property type="evidence" value="ECO:0007669"/>
    <property type="project" value="UniProtKB-SubCell"/>
</dbReference>
<dbReference type="Proteomes" id="UP000271241">
    <property type="component" value="Unassembled WGS sequence"/>
</dbReference>